<reference evidence="2 3" key="1">
    <citation type="journal article" date="2016" name="Nat. Commun.">
        <title>Thousands of microbial genomes shed light on interconnected biogeochemical processes in an aquifer system.</title>
        <authorList>
            <person name="Anantharaman K."/>
            <person name="Brown C.T."/>
            <person name="Hug L.A."/>
            <person name="Sharon I."/>
            <person name="Castelle C.J."/>
            <person name="Probst A.J."/>
            <person name="Thomas B.C."/>
            <person name="Singh A."/>
            <person name="Wilkins M.J."/>
            <person name="Karaoz U."/>
            <person name="Brodie E.L."/>
            <person name="Williams K.H."/>
            <person name="Hubbard S.S."/>
            <person name="Banfield J.F."/>
        </authorList>
    </citation>
    <scope>NUCLEOTIDE SEQUENCE [LARGE SCALE GENOMIC DNA]</scope>
</reference>
<evidence type="ECO:0000313" key="2">
    <source>
        <dbReference type="EMBL" id="OGM61028.1"/>
    </source>
</evidence>
<dbReference type="InterPro" id="IPR011009">
    <property type="entry name" value="Kinase-like_dom_sf"/>
</dbReference>
<dbReference type="Gene3D" id="3.30.200.20">
    <property type="entry name" value="Phosphorylase Kinase, domain 1"/>
    <property type="match status" value="1"/>
</dbReference>
<dbReference type="EMBL" id="MGHA01000012">
    <property type="protein sequence ID" value="OGM61028.1"/>
    <property type="molecule type" value="Genomic_DNA"/>
</dbReference>
<dbReference type="GO" id="GO:0004672">
    <property type="term" value="F:protein kinase activity"/>
    <property type="evidence" value="ECO:0007669"/>
    <property type="project" value="InterPro"/>
</dbReference>
<organism evidence="2 3">
    <name type="scientific">Candidatus Woesebacteria bacterium RIFCSPLOWO2_01_FULL_37_19</name>
    <dbReference type="NCBI Taxonomy" id="1802514"/>
    <lineage>
        <taxon>Bacteria</taxon>
        <taxon>Candidatus Woeseibacteriota</taxon>
    </lineage>
</organism>
<evidence type="ECO:0000259" key="1">
    <source>
        <dbReference type="PROSITE" id="PS50011"/>
    </source>
</evidence>
<protein>
    <recommendedName>
        <fullName evidence="1">Protein kinase domain-containing protein</fullName>
    </recommendedName>
</protein>
<evidence type="ECO:0000313" key="3">
    <source>
        <dbReference type="Proteomes" id="UP000177501"/>
    </source>
</evidence>
<accession>A0A1F8BCG7</accession>
<dbReference type="Proteomes" id="UP000177501">
    <property type="component" value="Unassembled WGS sequence"/>
</dbReference>
<sequence length="319" mass="35921">MNDMNQERIGTILTPLEGRQNTVLKFIGTSFNLTENGRNTLISFNKDKLLGQGDLSVVYLGEIDYGGEKNKVAVKLFLPLISLSQNYGKEVLRGAFENEAVILEKLNHTNIAKLYGSNVLHAGKSFEVPVIVREYFPENLLSKMEKFNEEEKTREVVDMVSQLSDAIKYLNENGIMLSDVHPKDIMVRENGDYVLGDLNLQKSEEGSLMGFAEDVSAPEVQKIQTDIERNKNITPESQVYSLGLLAYGLLKGNFASREEISMGLKPEKPDSISEEIFKVLEKALDVKPENRYKNVNEFSKAFEEAFRISIEEAKVTPNL</sequence>
<dbReference type="GO" id="GO:0005524">
    <property type="term" value="F:ATP binding"/>
    <property type="evidence" value="ECO:0007669"/>
    <property type="project" value="InterPro"/>
</dbReference>
<dbReference type="PANTHER" id="PTHR44167">
    <property type="entry name" value="OVARIAN-SPECIFIC SERINE/THREONINE-PROTEIN KINASE LOK-RELATED"/>
    <property type="match status" value="1"/>
</dbReference>
<dbReference type="SMART" id="SM00220">
    <property type="entry name" value="S_TKc"/>
    <property type="match status" value="1"/>
</dbReference>
<dbReference type="Pfam" id="PF00069">
    <property type="entry name" value="Pkinase"/>
    <property type="match status" value="1"/>
</dbReference>
<dbReference type="AlphaFoldDB" id="A0A1F8BCG7"/>
<dbReference type="Gene3D" id="1.10.510.10">
    <property type="entry name" value="Transferase(Phosphotransferase) domain 1"/>
    <property type="match status" value="1"/>
</dbReference>
<dbReference type="STRING" id="1802514.A2955_01650"/>
<dbReference type="PROSITE" id="PS50011">
    <property type="entry name" value="PROTEIN_KINASE_DOM"/>
    <property type="match status" value="1"/>
</dbReference>
<gene>
    <name evidence="2" type="ORF">A2955_01650</name>
</gene>
<comment type="caution">
    <text evidence="2">The sequence shown here is derived from an EMBL/GenBank/DDBJ whole genome shotgun (WGS) entry which is preliminary data.</text>
</comment>
<proteinExistence type="predicted"/>
<name>A0A1F8BCG7_9BACT</name>
<dbReference type="PANTHER" id="PTHR44167:SF24">
    <property type="entry name" value="SERINE_THREONINE-PROTEIN KINASE CHK2"/>
    <property type="match status" value="1"/>
</dbReference>
<dbReference type="SUPFAM" id="SSF56112">
    <property type="entry name" value="Protein kinase-like (PK-like)"/>
    <property type="match status" value="1"/>
</dbReference>
<dbReference type="InterPro" id="IPR000719">
    <property type="entry name" value="Prot_kinase_dom"/>
</dbReference>
<feature type="domain" description="Protein kinase" evidence="1">
    <location>
        <begin position="44"/>
        <end position="306"/>
    </location>
</feature>